<dbReference type="RefSeq" id="WP_108984396.1">
    <property type="nucleotide sequence ID" value="NZ_BFBR01000003.1"/>
</dbReference>
<feature type="binding site" evidence="5">
    <location>
        <position position="82"/>
    </location>
    <ligand>
        <name>S-adenosyl-L-methionine</name>
        <dbReference type="ChEBI" id="CHEBI:59789"/>
    </ligand>
</feature>
<feature type="binding site" evidence="5">
    <location>
        <position position="51"/>
    </location>
    <ligand>
        <name>S-adenosyl-L-methionine</name>
        <dbReference type="ChEBI" id="CHEBI:59789"/>
    </ligand>
</feature>
<keyword evidence="4 5" id="KW-0949">S-adenosyl-L-methionine</keyword>
<feature type="binding site" evidence="5">
    <location>
        <position position="103"/>
    </location>
    <ligand>
        <name>S-adenosyl-L-methionine</name>
        <dbReference type="ChEBI" id="CHEBI:59789"/>
    </ligand>
</feature>
<dbReference type="CDD" id="cd02440">
    <property type="entry name" value="AdoMet_MTases"/>
    <property type="match status" value="1"/>
</dbReference>
<reference evidence="7 8" key="1">
    <citation type="journal article" date="2018" name="Genome Announc.">
        <title>Draft Genome Sequence of "Candidatus Phycosocius bacilliformis," an Alphaproteobacterial Ectosymbiont of the Hydrocarbon-Producing Green Alga Botryococcus braunii.</title>
        <authorList>
            <person name="Tanabe Y."/>
            <person name="Yamaguchi H."/>
            <person name="Watanabe M.M."/>
        </authorList>
    </citation>
    <scope>NUCLEOTIDE SEQUENCE [LARGE SCALE GENOMIC DNA]</scope>
    <source>
        <strain evidence="7 8">BOTRYCO-2</strain>
    </source>
</reference>
<dbReference type="UniPathway" id="UPA00232"/>
<dbReference type="OrthoDB" id="9801538at2"/>
<evidence type="ECO:0000256" key="4">
    <source>
        <dbReference type="ARBA" id="ARBA00022691"/>
    </source>
</evidence>
<feature type="binding site" evidence="5">
    <location>
        <position position="147"/>
    </location>
    <ligand>
        <name>S-adenosyl-L-methionine</name>
        <dbReference type="ChEBI" id="CHEBI:59789"/>
    </ligand>
</feature>
<dbReference type="GO" id="GO:0102208">
    <property type="term" value="F:2-polyprenyl-6-hydroxyphenol methylase activity"/>
    <property type="evidence" value="ECO:0007669"/>
    <property type="project" value="UniProtKB-EC"/>
</dbReference>
<dbReference type="InterPro" id="IPR010233">
    <property type="entry name" value="UbiG_MeTrfase"/>
</dbReference>
<comment type="catalytic activity">
    <reaction evidence="5">
        <text>a 3-demethylubiquinol + S-adenosyl-L-methionine = a ubiquinol + S-adenosyl-L-homocysteine + H(+)</text>
        <dbReference type="Rhea" id="RHEA:44380"/>
        <dbReference type="Rhea" id="RHEA-COMP:9566"/>
        <dbReference type="Rhea" id="RHEA-COMP:10914"/>
        <dbReference type="ChEBI" id="CHEBI:15378"/>
        <dbReference type="ChEBI" id="CHEBI:17976"/>
        <dbReference type="ChEBI" id="CHEBI:57856"/>
        <dbReference type="ChEBI" id="CHEBI:59789"/>
        <dbReference type="ChEBI" id="CHEBI:84422"/>
        <dbReference type="EC" id="2.1.1.64"/>
    </reaction>
</comment>
<sequence length="260" mass="27883">MGKAAQDAPLDLPPQAPSIDPAEVAKFAAMAEDWWNPTGKFRPLHKFNPTRLRFIRETAEAHFGLAPRLGKPLEGLKLLDIGCGGGLLSEPMARLGAQVTAVDATLPNIKTAMTHARQVGLDIDYRHGTAEALLAAGEGPFDIVLNMEVVEHVADAAAFLQNTANLVAPGGLMFIATINRTPKALALAIIGAERILRWLPPGTHDYDKLVKPEEIAAALGDMANLSLDAPIGVNYNPLLDRWSLGRDTSMNYMVVARKAG</sequence>
<evidence type="ECO:0000259" key="6">
    <source>
        <dbReference type="Pfam" id="PF08241"/>
    </source>
</evidence>
<name>A0A2P2E8W6_9PROT</name>
<dbReference type="HAMAP" id="MF_00472">
    <property type="entry name" value="UbiG"/>
    <property type="match status" value="1"/>
</dbReference>
<dbReference type="EC" id="2.1.1.222" evidence="5"/>
<dbReference type="AlphaFoldDB" id="A0A2P2E8W6"/>
<organism evidence="7 8">
    <name type="scientific">Candidatus Phycosocius bacilliformis</name>
    <dbReference type="NCBI Taxonomy" id="1445552"/>
    <lineage>
        <taxon>Bacteria</taxon>
        <taxon>Pseudomonadati</taxon>
        <taxon>Pseudomonadota</taxon>
        <taxon>Alphaproteobacteria</taxon>
        <taxon>Caulobacterales</taxon>
        <taxon>Caulobacterales incertae sedis</taxon>
        <taxon>Candidatus Phycosocius</taxon>
    </lineage>
</organism>
<feature type="domain" description="Methyltransferase type 11" evidence="6">
    <location>
        <begin position="79"/>
        <end position="175"/>
    </location>
</feature>
<dbReference type="PANTHER" id="PTHR43464:SF19">
    <property type="entry name" value="UBIQUINONE BIOSYNTHESIS O-METHYLTRANSFERASE, MITOCHONDRIAL"/>
    <property type="match status" value="1"/>
</dbReference>
<evidence type="ECO:0000256" key="2">
    <source>
        <dbReference type="ARBA" id="ARBA00022679"/>
    </source>
</evidence>
<evidence type="ECO:0000256" key="1">
    <source>
        <dbReference type="ARBA" id="ARBA00022603"/>
    </source>
</evidence>
<keyword evidence="7" id="KW-0830">Ubiquinone</keyword>
<keyword evidence="8" id="KW-1185">Reference proteome</keyword>
<dbReference type="SUPFAM" id="SSF53335">
    <property type="entry name" value="S-adenosyl-L-methionine-dependent methyltransferases"/>
    <property type="match status" value="1"/>
</dbReference>
<keyword evidence="3 5" id="KW-0831">Ubiquinone biosynthesis</keyword>
<evidence type="ECO:0000256" key="3">
    <source>
        <dbReference type="ARBA" id="ARBA00022688"/>
    </source>
</evidence>
<dbReference type="EMBL" id="BFBR01000003">
    <property type="protein sequence ID" value="GBF57510.1"/>
    <property type="molecule type" value="Genomic_DNA"/>
</dbReference>
<evidence type="ECO:0000313" key="8">
    <source>
        <dbReference type="Proteomes" id="UP000245086"/>
    </source>
</evidence>
<keyword evidence="1 5" id="KW-0489">Methyltransferase</keyword>
<evidence type="ECO:0000256" key="5">
    <source>
        <dbReference type="HAMAP-Rule" id="MF_00472"/>
    </source>
</evidence>
<dbReference type="GO" id="GO:0061542">
    <property type="term" value="F:3-demethylubiquinol 3-O-methyltransferase activity"/>
    <property type="evidence" value="ECO:0007669"/>
    <property type="project" value="UniProtKB-UniRule"/>
</dbReference>
<gene>
    <name evidence="7" type="primary">ubiG_2</name>
    <name evidence="5" type="synonym">ubiG</name>
    <name evidence="7" type="ORF">PbB2_01177</name>
</gene>
<dbReference type="InterPro" id="IPR029063">
    <property type="entry name" value="SAM-dependent_MTases_sf"/>
</dbReference>
<evidence type="ECO:0000313" key="7">
    <source>
        <dbReference type="EMBL" id="GBF57510.1"/>
    </source>
</evidence>
<dbReference type="Pfam" id="PF08241">
    <property type="entry name" value="Methyltransf_11"/>
    <property type="match status" value="1"/>
</dbReference>
<dbReference type="Proteomes" id="UP000245086">
    <property type="component" value="Unassembled WGS sequence"/>
</dbReference>
<proteinExistence type="inferred from homology"/>
<comment type="similarity">
    <text evidence="5">Belongs to the methyltransferase superfamily. UbiG/COQ3 family.</text>
</comment>
<protein>
    <recommendedName>
        <fullName evidence="5">Ubiquinone biosynthesis O-methyltransferase</fullName>
    </recommendedName>
    <alternativeName>
        <fullName evidence="5">2-polyprenyl-6-hydroxyphenol methylase</fullName>
        <ecNumber evidence="5">2.1.1.222</ecNumber>
    </alternativeName>
    <alternativeName>
        <fullName evidence="5">3-demethylubiquinone 3-O-methyltransferase</fullName>
        <ecNumber evidence="5">2.1.1.64</ecNumber>
    </alternativeName>
</protein>
<dbReference type="PANTHER" id="PTHR43464">
    <property type="entry name" value="METHYLTRANSFERASE"/>
    <property type="match status" value="1"/>
</dbReference>
<dbReference type="Gene3D" id="3.40.50.150">
    <property type="entry name" value="Vaccinia Virus protein VP39"/>
    <property type="match status" value="1"/>
</dbReference>
<comment type="pathway">
    <text evidence="5">Cofactor biosynthesis; ubiquinone biosynthesis.</text>
</comment>
<dbReference type="GO" id="GO:0010420">
    <property type="term" value="F:polyprenyldihydroxybenzoate methyltransferase activity"/>
    <property type="evidence" value="ECO:0007669"/>
    <property type="project" value="InterPro"/>
</dbReference>
<dbReference type="EC" id="2.1.1.64" evidence="5"/>
<comment type="caution">
    <text evidence="7">The sequence shown here is derived from an EMBL/GenBank/DDBJ whole genome shotgun (WGS) entry which is preliminary data.</text>
</comment>
<dbReference type="InterPro" id="IPR013216">
    <property type="entry name" value="Methyltransf_11"/>
</dbReference>
<accession>A0A2P2E8W6</accession>
<comment type="function">
    <text evidence="5">O-methyltransferase that catalyzes the 2 O-methylation steps in the ubiquinone biosynthetic pathway.</text>
</comment>
<dbReference type="NCBIfam" id="TIGR01983">
    <property type="entry name" value="UbiG"/>
    <property type="match status" value="1"/>
</dbReference>
<dbReference type="GO" id="GO:0032259">
    <property type="term" value="P:methylation"/>
    <property type="evidence" value="ECO:0007669"/>
    <property type="project" value="UniProtKB-KW"/>
</dbReference>
<keyword evidence="2 5" id="KW-0808">Transferase</keyword>
<comment type="catalytic activity">
    <reaction evidence="5">
        <text>a 3-(all-trans-polyprenyl)benzene-1,2-diol + S-adenosyl-L-methionine = a 2-methoxy-6-(all-trans-polyprenyl)phenol + S-adenosyl-L-homocysteine + H(+)</text>
        <dbReference type="Rhea" id="RHEA:31411"/>
        <dbReference type="Rhea" id="RHEA-COMP:9550"/>
        <dbReference type="Rhea" id="RHEA-COMP:9551"/>
        <dbReference type="ChEBI" id="CHEBI:15378"/>
        <dbReference type="ChEBI" id="CHEBI:57856"/>
        <dbReference type="ChEBI" id="CHEBI:59789"/>
        <dbReference type="ChEBI" id="CHEBI:62729"/>
        <dbReference type="ChEBI" id="CHEBI:62731"/>
        <dbReference type="EC" id="2.1.1.222"/>
    </reaction>
</comment>